<proteinExistence type="inferred from homology"/>
<dbReference type="InterPro" id="IPR000682">
    <property type="entry name" value="PCMT"/>
</dbReference>
<dbReference type="PANTHER" id="PTHR11579">
    <property type="entry name" value="PROTEIN-L-ISOASPARTATE O-METHYLTRANSFERASE"/>
    <property type="match status" value="1"/>
</dbReference>
<dbReference type="Pfam" id="PF01135">
    <property type="entry name" value="PCMT"/>
    <property type="match status" value="1"/>
</dbReference>
<dbReference type="AlphaFoldDB" id="A0A075GIM3"/>
<dbReference type="GO" id="GO:0004719">
    <property type="term" value="F:protein-L-isoaspartate (D-aspartate) O-methyltransferase activity"/>
    <property type="evidence" value="ECO:0007669"/>
    <property type="project" value="UniProtKB-EC"/>
</dbReference>
<accession>A0A075GIM3</accession>
<comment type="similarity">
    <text evidence="2">Belongs to the methyltransferase superfamily. L-isoaspartyl/D-aspartyl protein methyltransferase family.</text>
</comment>
<keyword evidence="7" id="KW-0949">S-adenosyl-L-methionine</keyword>
<dbReference type="GO" id="GO:0005737">
    <property type="term" value="C:cytoplasm"/>
    <property type="evidence" value="ECO:0007669"/>
    <property type="project" value="UniProtKB-SubCell"/>
</dbReference>
<reference evidence="10" key="1">
    <citation type="journal article" date="2014" name="Genome Biol. Evol.">
        <title>Pangenome evidence for extensive interdomain horizontal transfer affecting lineage core and shell genes in uncultured planktonic thaumarchaeota and euryarchaeota.</title>
        <authorList>
            <person name="Deschamps P."/>
            <person name="Zivanovic Y."/>
            <person name="Moreira D."/>
            <person name="Rodriguez-Valera F."/>
            <person name="Lopez-Garcia P."/>
        </authorList>
    </citation>
    <scope>NUCLEOTIDE SEQUENCE</scope>
</reference>
<dbReference type="InterPro" id="IPR029063">
    <property type="entry name" value="SAM-dependent_MTases_sf"/>
</dbReference>
<organism evidence="10">
    <name type="scientific">uncultured marine group II/III euryarchaeote KM3_14_H03</name>
    <dbReference type="NCBI Taxonomy" id="1457891"/>
    <lineage>
        <taxon>Archaea</taxon>
        <taxon>Methanobacteriati</taxon>
        <taxon>Methanobacteriota</taxon>
        <taxon>environmental samples</taxon>
    </lineage>
</organism>
<keyword evidence="4" id="KW-0963">Cytoplasm</keyword>
<evidence type="ECO:0000313" key="10">
    <source>
        <dbReference type="EMBL" id="AIF01822.1"/>
    </source>
</evidence>
<comment type="subcellular location">
    <subcellularLocation>
        <location evidence="1">Cytoplasm</location>
    </subcellularLocation>
</comment>
<name>A0A075GIM3_9EURY</name>
<dbReference type="SUPFAM" id="SSF53335">
    <property type="entry name" value="S-adenosyl-L-methionine-dependent methyltransferases"/>
    <property type="match status" value="1"/>
</dbReference>
<evidence type="ECO:0000256" key="1">
    <source>
        <dbReference type="ARBA" id="ARBA00004496"/>
    </source>
</evidence>
<dbReference type="EC" id="2.1.1.77" evidence="3"/>
<evidence type="ECO:0000256" key="6">
    <source>
        <dbReference type="ARBA" id="ARBA00022679"/>
    </source>
</evidence>
<keyword evidence="5" id="KW-0489">Methyltransferase</keyword>
<evidence type="ECO:0000256" key="9">
    <source>
        <dbReference type="ARBA" id="ARBA00029295"/>
    </source>
</evidence>
<evidence type="ECO:0000256" key="7">
    <source>
        <dbReference type="ARBA" id="ARBA00022691"/>
    </source>
</evidence>
<sequence>MNDSIADAMQSVDIGEFTDFDTSLFLRDRPIPFLSTDNGTTKTISAPHMIATLLHHLEVLEGHHVLVLGSKGGYLAALLDSMLGPAGAVTVVEPHPEVRLHTNDRLDIFESMGEVRVMPIEYLEALGEDSRPVDRVLVTGAIRELLPDVENLVGEGGFVLGPFGGPVHQRLLKRERQGDEWLDTDLGGVVFGPMDLGEAERSPLDPQNLAEHLEDIIELVCEIIDIEDDTVRRIEGLISSLRELPQDIPNLDEESTEDEIMEHPVIELLLMEMDWLGPMWPIFGDFLSVEIASPGSPGDDEFEMSGGHEDLVP</sequence>
<evidence type="ECO:0000256" key="8">
    <source>
        <dbReference type="ARBA" id="ARBA00025330"/>
    </source>
</evidence>
<evidence type="ECO:0000256" key="5">
    <source>
        <dbReference type="ARBA" id="ARBA00022603"/>
    </source>
</evidence>
<protein>
    <recommendedName>
        <fullName evidence="3">protein-L-isoaspartate(D-aspartate) O-methyltransferase</fullName>
        <ecNumber evidence="3">2.1.1.77</ecNumber>
    </recommendedName>
</protein>
<evidence type="ECO:0000256" key="3">
    <source>
        <dbReference type="ARBA" id="ARBA00011890"/>
    </source>
</evidence>
<comment type="catalytic activity">
    <reaction evidence="9">
        <text>[protein]-L-isoaspartate + S-adenosyl-L-methionine = [protein]-L-isoaspartate alpha-methyl ester + S-adenosyl-L-homocysteine</text>
        <dbReference type="Rhea" id="RHEA:12705"/>
        <dbReference type="Rhea" id="RHEA-COMP:12143"/>
        <dbReference type="Rhea" id="RHEA-COMP:12144"/>
        <dbReference type="ChEBI" id="CHEBI:57856"/>
        <dbReference type="ChEBI" id="CHEBI:59789"/>
        <dbReference type="ChEBI" id="CHEBI:90596"/>
        <dbReference type="ChEBI" id="CHEBI:90598"/>
        <dbReference type="EC" id="2.1.1.77"/>
    </reaction>
</comment>
<dbReference type="Gene3D" id="3.40.50.150">
    <property type="entry name" value="Vaccinia Virus protein VP39"/>
    <property type="match status" value="1"/>
</dbReference>
<comment type="function">
    <text evidence="8">Catalyzes the methyl esterification of L-isoaspartyl residues in peptides and proteins that result from spontaneous decomposition of normal L-aspartyl and L-asparaginyl residues. It plays a role in the repair and/or degradation of damaged proteins.</text>
</comment>
<keyword evidence="6" id="KW-0808">Transferase</keyword>
<dbReference type="EMBL" id="KF900631">
    <property type="protein sequence ID" value="AIF01822.1"/>
    <property type="molecule type" value="Genomic_DNA"/>
</dbReference>
<dbReference type="GO" id="GO:0032259">
    <property type="term" value="P:methylation"/>
    <property type="evidence" value="ECO:0007669"/>
    <property type="project" value="UniProtKB-KW"/>
</dbReference>
<evidence type="ECO:0000256" key="4">
    <source>
        <dbReference type="ARBA" id="ARBA00022490"/>
    </source>
</evidence>
<dbReference type="PANTHER" id="PTHR11579:SF0">
    <property type="entry name" value="PROTEIN-L-ISOASPARTATE(D-ASPARTATE) O-METHYLTRANSFERASE"/>
    <property type="match status" value="1"/>
</dbReference>
<evidence type="ECO:0000256" key="2">
    <source>
        <dbReference type="ARBA" id="ARBA00005369"/>
    </source>
</evidence>